<feature type="domain" description="Homeobox" evidence="10">
    <location>
        <begin position="28"/>
        <end position="88"/>
    </location>
</feature>
<comment type="subcellular location">
    <subcellularLocation>
        <location evidence="1 7 8">Nucleus</location>
    </subcellularLocation>
</comment>
<evidence type="ECO:0000313" key="12">
    <source>
        <dbReference type="Proteomes" id="UP001174136"/>
    </source>
</evidence>
<comment type="caution">
    <text evidence="11">The sequence shown here is derived from an EMBL/GenBank/DDBJ whole genome shotgun (WGS) entry which is preliminary data.</text>
</comment>
<dbReference type="Proteomes" id="UP001174136">
    <property type="component" value="Unassembled WGS sequence"/>
</dbReference>
<evidence type="ECO:0000256" key="5">
    <source>
        <dbReference type="ARBA" id="ARBA00023155"/>
    </source>
</evidence>
<dbReference type="FunFam" id="1.10.10.60:FF:000312">
    <property type="entry name" value="Mix-type homeobox gene 1"/>
    <property type="match status" value="1"/>
</dbReference>
<evidence type="ECO:0000256" key="8">
    <source>
        <dbReference type="RuleBase" id="RU000682"/>
    </source>
</evidence>
<organism evidence="11 12">
    <name type="scientific">Merluccius polli</name>
    <name type="common">Benguela hake</name>
    <name type="synonym">Merluccius cadenati</name>
    <dbReference type="NCBI Taxonomy" id="89951"/>
    <lineage>
        <taxon>Eukaryota</taxon>
        <taxon>Metazoa</taxon>
        <taxon>Chordata</taxon>
        <taxon>Craniata</taxon>
        <taxon>Vertebrata</taxon>
        <taxon>Euteleostomi</taxon>
        <taxon>Actinopterygii</taxon>
        <taxon>Neopterygii</taxon>
        <taxon>Teleostei</taxon>
        <taxon>Neoteleostei</taxon>
        <taxon>Acanthomorphata</taxon>
        <taxon>Zeiogadaria</taxon>
        <taxon>Gadariae</taxon>
        <taxon>Gadiformes</taxon>
        <taxon>Gadoidei</taxon>
        <taxon>Merlucciidae</taxon>
        <taxon>Merluccius</taxon>
    </lineage>
</organism>
<sequence>MPDLASFGSSDEGRQVAPGGPGGALARSASRRKRTSFSKGHVELLRATFETDPYPGISLRESLSQTTGLPESRIQVWFQNRRARTLKCKGAKKALWQGDSLSPEALAPPHSMATRGPQPGVLSQGPPPAYPGQVKEERDEDFLYGRCLPGYLASPMDYRHYGSVYRGQHATLLESHSPPMTGPWAHPGSHSSPVPAPWCPSPRELRGSGMLPSGLLYPGLREQPINAHASTPDTPDSGYWEVASNGSPNLDVQYAQMEESWSGAVPRSGVDPGHYPVSTQFQQEAPLPELSLDEILGELNEDWLGEEGLNGQIPEDKLAAYC</sequence>
<comment type="similarity">
    <text evidence="2">Belongs to the paired homeobox family.</text>
</comment>
<evidence type="ECO:0000256" key="1">
    <source>
        <dbReference type="ARBA" id="ARBA00004123"/>
    </source>
</evidence>
<evidence type="ECO:0000256" key="2">
    <source>
        <dbReference type="ARBA" id="ARBA00005733"/>
    </source>
</evidence>
<evidence type="ECO:0000256" key="9">
    <source>
        <dbReference type="SAM" id="MobiDB-lite"/>
    </source>
</evidence>
<feature type="region of interest" description="Disordered" evidence="9">
    <location>
        <begin position="1"/>
        <end position="37"/>
    </location>
</feature>
<feature type="DNA-binding region" description="Homeobox" evidence="7">
    <location>
        <begin position="30"/>
        <end position="89"/>
    </location>
</feature>
<reference evidence="11" key="1">
    <citation type="journal article" date="2023" name="Front. Mar. Sci.">
        <title>A new Merluccius polli reference genome to investigate the effects of global change in West African waters.</title>
        <authorList>
            <person name="Mateo J.L."/>
            <person name="Blanco-Fernandez C."/>
            <person name="Garcia-Vazquez E."/>
            <person name="Machado-Schiaffino G."/>
        </authorList>
    </citation>
    <scope>NUCLEOTIDE SEQUENCE</scope>
    <source>
        <strain evidence="11">C29</strain>
        <tissue evidence="11">Fin</tissue>
    </source>
</reference>
<dbReference type="InterPro" id="IPR009057">
    <property type="entry name" value="Homeodomain-like_sf"/>
</dbReference>
<evidence type="ECO:0000256" key="7">
    <source>
        <dbReference type="PROSITE-ProRule" id="PRU00108"/>
    </source>
</evidence>
<keyword evidence="4 7" id="KW-0238">DNA-binding</keyword>
<evidence type="ECO:0000256" key="6">
    <source>
        <dbReference type="ARBA" id="ARBA00023242"/>
    </source>
</evidence>
<dbReference type="Pfam" id="PF00046">
    <property type="entry name" value="Homeodomain"/>
    <property type="match status" value="1"/>
</dbReference>
<dbReference type="EMBL" id="JAOPHQ010006581">
    <property type="protein sequence ID" value="KAK0131007.1"/>
    <property type="molecule type" value="Genomic_DNA"/>
</dbReference>
<dbReference type="SUPFAM" id="SSF46689">
    <property type="entry name" value="Homeodomain-like"/>
    <property type="match status" value="1"/>
</dbReference>
<protein>
    <submittedName>
        <fullName evidence="11">Homeobox protein SEBOX</fullName>
    </submittedName>
</protein>
<dbReference type="Gene3D" id="1.10.10.60">
    <property type="entry name" value="Homeodomain-like"/>
    <property type="match status" value="1"/>
</dbReference>
<feature type="region of interest" description="Disordered" evidence="9">
    <location>
        <begin position="99"/>
        <end position="134"/>
    </location>
</feature>
<keyword evidence="5 7" id="KW-0371">Homeobox</keyword>
<dbReference type="CDD" id="cd00086">
    <property type="entry name" value="homeodomain"/>
    <property type="match status" value="1"/>
</dbReference>
<dbReference type="InterPro" id="IPR001356">
    <property type="entry name" value="HD"/>
</dbReference>
<evidence type="ECO:0000256" key="4">
    <source>
        <dbReference type="ARBA" id="ARBA00023125"/>
    </source>
</evidence>
<dbReference type="GO" id="GO:0000977">
    <property type="term" value="F:RNA polymerase II transcription regulatory region sequence-specific DNA binding"/>
    <property type="evidence" value="ECO:0007669"/>
    <property type="project" value="TreeGrafter"/>
</dbReference>
<evidence type="ECO:0000313" key="11">
    <source>
        <dbReference type="EMBL" id="KAK0131007.1"/>
    </source>
</evidence>
<proteinExistence type="inferred from homology"/>
<evidence type="ECO:0000259" key="10">
    <source>
        <dbReference type="PROSITE" id="PS50071"/>
    </source>
</evidence>
<keyword evidence="6 7" id="KW-0539">Nucleus</keyword>
<dbReference type="PANTHER" id="PTHR46123">
    <property type="entry name" value="MIX-TYPE HOMEOBOX GENE 1-RELATED"/>
    <property type="match status" value="1"/>
</dbReference>
<dbReference type="AlphaFoldDB" id="A0AA47LZR7"/>
<dbReference type="GO" id="GO:0000981">
    <property type="term" value="F:DNA-binding transcription factor activity, RNA polymerase II-specific"/>
    <property type="evidence" value="ECO:0007669"/>
    <property type="project" value="TreeGrafter"/>
</dbReference>
<name>A0AA47LZR7_MERPO</name>
<dbReference type="SMART" id="SM00389">
    <property type="entry name" value="HOX"/>
    <property type="match status" value="1"/>
</dbReference>
<dbReference type="GO" id="GO:0005634">
    <property type="term" value="C:nucleus"/>
    <property type="evidence" value="ECO:0007669"/>
    <property type="project" value="UniProtKB-SubCell"/>
</dbReference>
<keyword evidence="3" id="KW-0217">Developmental protein</keyword>
<accession>A0AA47LZR7</accession>
<keyword evidence="12" id="KW-1185">Reference proteome</keyword>
<dbReference type="InterPro" id="IPR051306">
    <property type="entry name" value="Homeobox_regulator"/>
</dbReference>
<dbReference type="PROSITE" id="PS50071">
    <property type="entry name" value="HOMEOBOX_2"/>
    <property type="match status" value="1"/>
</dbReference>
<evidence type="ECO:0000256" key="3">
    <source>
        <dbReference type="ARBA" id="ARBA00022473"/>
    </source>
</evidence>
<dbReference type="PANTHER" id="PTHR46123:SF4">
    <property type="entry name" value="MIX-TYPE HOMEOBOX GENE 1-RELATED"/>
    <property type="match status" value="1"/>
</dbReference>
<gene>
    <name evidence="11" type="primary">Sebox</name>
    <name evidence="11" type="ORF">N1851_034316</name>
</gene>